<sequence>MVLSPTSFISCLADVHATESPTEPAASHVTGGDKVACPACRCCEGPKPPPGTCCRCC</sequence>
<dbReference type="Proteomes" id="UP000516314">
    <property type="component" value="Chromosome 3"/>
</dbReference>
<gene>
    <name evidence="1" type="ORF">AT9943_LOCUS11663</name>
</gene>
<name>A0A7G2EK79_ARATH</name>
<reference evidence="1 2" key="1">
    <citation type="submission" date="2020-09" db="EMBL/GenBank/DDBJ databases">
        <authorList>
            <person name="Ashkenazy H."/>
        </authorList>
    </citation>
    <scope>NUCLEOTIDE SEQUENCE [LARGE SCALE GENOMIC DNA]</scope>
    <source>
        <strain evidence="2">cv. Cdm-0</strain>
    </source>
</reference>
<protein>
    <submittedName>
        <fullName evidence="1">(thale cress) hypothetical protein</fullName>
    </submittedName>
</protein>
<accession>A0A7G2EK79</accession>
<dbReference type="EMBL" id="LR881468">
    <property type="protein sequence ID" value="CAD5323732.1"/>
    <property type="molecule type" value="Genomic_DNA"/>
</dbReference>
<evidence type="ECO:0000313" key="2">
    <source>
        <dbReference type="Proteomes" id="UP000516314"/>
    </source>
</evidence>
<organism evidence="1 2">
    <name type="scientific">Arabidopsis thaliana</name>
    <name type="common">Mouse-ear cress</name>
    <dbReference type="NCBI Taxonomy" id="3702"/>
    <lineage>
        <taxon>Eukaryota</taxon>
        <taxon>Viridiplantae</taxon>
        <taxon>Streptophyta</taxon>
        <taxon>Embryophyta</taxon>
        <taxon>Tracheophyta</taxon>
        <taxon>Spermatophyta</taxon>
        <taxon>Magnoliopsida</taxon>
        <taxon>eudicotyledons</taxon>
        <taxon>Gunneridae</taxon>
        <taxon>Pentapetalae</taxon>
        <taxon>rosids</taxon>
        <taxon>malvids</taxon>
        <taxon>Brassicales</taxon>
        <taxon>Brassicaceae</taxon>
        <taxon>Camelineae</taxon>
        <taxon>Arabidopsis</taxon>
    </lineage>
</organism>
<proteinExistence type="predicted"/>
<evidence type="ECO:0000313" key="1">
    <source>
        <dbReference type="EMBL" id="CAD5323732.1"/>
    </source>
</evidence>
<dbReference type="AlphaFoldDB" id="A0A7G2EK79"/>